<evidence type="ECO:0000256" key="1">
    <source>
        <dbReference type="SAM" id="MobiDB-lite"/>
    </source>
</evidence>
<dbReference type="AlphaFoldDB" id="A0ABD0V346"/>
<dbReference type="EMBL" id="JANQDX010000009">
    <property type="protein sequence ID" value="KAL0919088.1"/>
    <property type="molecule type" value="Genomic_DNA"/>
</dbReference>
<organism evidence="2 3">
    <name type="scientific">Dendrobium thyrsiflorum</name>
    <name type="common">Pinecone-like raceme dendrobium</name>
    <name type="synonym">Orchid</name>
    <dbReference type="NCBI Taxonomy" id="117978"/>
    <lineage>
        <taxon>Eukaryota</taxon>
        <taxon>Viridiplantae</taxon>
        <taxon>Streptophyta</taxon>
        <taxon>Embryophyta</taxon>
        <taxon>Tracheophyta</taxon>
        <taxon>Spermatophyta</taxon>
        <taxon>Magnoliopsida</taxon>
        <taxon>Liliopsida</taxon>
        <taxon>Asparagales</taxon>
        <taxon>Orchidaceae</taxon>
        <taxon>Epidendroideae</taxon>
        <taxon>Malaxideae</taxon>
        <taxon>Dendrobiinae</taxon>
        <taxon>Dendrobium</taxon>
    </lineage>
</organism>
<dbReference type="Proteomes" id="UP001552299">
    <property type="component" value="Unassembled WGS sequence"/>
</dbReference>
<comment type="caution">
    <text evidence="2">The sequence shown here is derived from an EMBL/GenBank/DDBJ whole genome shotgun (WGS) entry which is preliminary data.</text>
</comment>
<feature type="compositionally biased region" description="Basic and acidic residues" evidence="1">
    <location>
        <begin position="17"/>
        <end position="30"/>
    </location>
</feature>
<reference evidence="2 3" key="1">
    <citation type="journal article" date="2024" name="Plant Biotechnol. J.">
        <title>Dendrobium thyrsiflorum genome and its molecular insights into genes involved in important horticultural traits.</title>
        <authorList>
            <person name="Chen B."/>
            <person name="Wang J.Y."/>
            <person name="Zheng P.J."/>
            <person name="Li K.L."/>
            <person name="Liang Y.M."/>
            <person name="Chen X.F."/>
            <person name="Zhang C."/>
            <person name="Zhao X."/>
            <person name="He X."/>
            <person name="Zhang G.Q."/>
            <person name="Liu Z.J."/>
            <person name="Xu Q."/>
        </authorList>
    </citation>
    <scope>NUCLEOTIDE SEQUENCE [LARGE SCALE GENOMIC DNA]</scope>
    <source>
        <strain evidence="2">GZMU011</strain>
    </source>
</reference>
<evidence type="ECO:0000313" key="3">
    <source>
        <dbReference type="Proteomes" id="UP001552299"/>
    </source>
</evidence>
<evidence type="ECO:0000313" key="2">
    <source>
        <dbReference type="EMBL" id="KAL0919088.1"/>
    </source>
</evidence>
<feature type="compositionally biased region" description="Basic residues" evidence="1">
    <location>
        <begin position="1"/>
        <end position="10"/>
    </location>
</feature>
<sequence>MEASSKRPRVSKGSSSRSERDENFLPKKNEAAYHSPNLRFRVAGHSLDDYSRSLPLSCPSRNLCSGSHSTLAAIPIPSPCLSRLLCSTTQEAKLPVSSPAGPTSSPSLFARPQEVEGSLLPSLPCEPSPDARIPPPPLLPSALAVLAVPKPEAEHFFPAFLVYCGECECEAVCNVSYEYSSQIAYGMKNSLYVHPCVYFALSCEVFASTPTCRTPKDNPLSGGSLLEFYRRSGKSKYVVVELGHLFSFLTQESEFSSLMFGRHIRLVNIRSFLSTLYSLFRFGQVNVEFPLSFLFALLFRFGQASIESSHSLFRFGQVSIESFPHSPFRSGQVNAGFSSLPSILLFRFGQADS</sequence>
<keyword evidence="3" id="KW-1185">Reference proteome</keyword>
<proteinExistence type="predicted"/>
<name>A0ABD0V346_DENTH</name>
<protein>
    <submittedName>
        <fullName evidence="2">Uncharacterized protein</fullName>
    </submittedName>
</protein>
<feature type="region of interest" description="Disordered" evidence="1">
    <location>
        <begin position="1"/>
        <end position="30"/>
    </location>
</feature>
<gene>
    <name evidence="2" type="ORF">M5K25_011161</name>
</gene>
<accession>A0ABD0V346</accession>